<name>A0A8T9AH82_9HYPH</name>
<proteinExistence type="predicted"/>
<sequence>MSRSTASTARTLPKWRETFWKETADVIGCPDLSGSSNSGGGAAPHPPAGTFSPYSDGEKGLAETPAPPLSPFFTGRG</sequence>
<evidence type="ECO:0000313" key="2">
    <source>
        <dbReference type="EMBL" id="TSE01764.1"/>
    </source>
</evidence>
<comment type="caution">
    <text evidence="2">The sequence shown here is derived from an EMBL/GenBank/DDBJ whole genome shotgun (WGS) entry which is preliminary data.</text>
</comment>
<dbReference type="AlphaFoldDB" id="A0A8T9AH82"/>
<keyword evidence="3" id="KW-1185">Reference proteome</keyword>
<feature type="region of interest" description="Disordered" evidence="1">
    <location>
        <begin position="27"/>
        <end position="77"/>
    </location>
</feature>
<reference evidence="2" key="1">
    <citation type="submission" date="2019-07" db="EMBL/GenBank/DDBJ databases">
        <title>Mesorhizobum intechiensis sp. nov. isolated from nodules of Lotus tenuis growing in lowlands of the Flooding Pampa, Argentina.</title>
        <authorList>
            <person name="Estrella M.J."/>
            <person name="Torres Tejerizo G.A."/>
            <person name="Cumpa Velazquez L.M."/>
            <person name="Fontana F."/>
            <person name="Hansen L."/>
            <person name="Pistorio M."/>
            <person name="Sannazzaro A.I."/>
        </authorList>
    </citation>
    <scope>NUCLEOTIDE SEQUENCE</scope>
    <source>
        <strain evidence="2">BD68</strain>
    </source>
</reference>
<accession>A0A8T9AH82</accession>
<dbReference type="Proteomes" id="UP000235507">
    <property type="component" value="Unassembled WGS sequence"/>
</dbReference>
<evidence type="ECO:0000313" key="3">
    <source>
        <dbReference type="Proteomes" id="UP000235507"/>
    </source>
</evidence>
<protein>
    <submittedName>
        <fullName evidence="2">Uncharacterized protein</fullName>
    </submittedName>
</protein>
<evidence type="ECO:0000256" key="1">
    <source>
        <dbReference type="SAM" id="MobiDB-lite"/>
    </source>
</evidence>
<organism evidence="2 3">
    <name type="scientific">Mesorhizobium intechi</name>
    <dbReference type="NCBI Taxonomy" id="537601"/>
    <lineage>
        <taxon>Bacteria</taxon>
        <taxon>Pseudomonadati</taxon>
        <taxon>Pseudomonadota</taxon>
        <taxon>Alphaproteobacteria</taxon>
        <taxon>Hyphomicrobiales</taxon>
        <taxon>Phyllobacteriaceae</taxon>
        <taxon>Mesorhizobium</taxon>
    </lineage>
</organism>
<gene>
    <name evidence="2" type="ORF">C1D09_030800</name>
</gene>
<dbReference type="EMBL" id="PNOT02000368">
    <property type="protein sequence ID" value="TSE01764.1"/>
    <property type="molecule type" value="Genomic_DNA"/>
</dbReference>